<evidence type="ECO:0000256" key="4">
    <source>
        <dbReference type="ARBA" id="ARBA00023136"/>
    </source>
</evidence>
<evidence type="ECO:0000313" key="6">
    <source>
        <dbReference type="EMBL" id="MBD8078944.1"/>
    </source>
</evidence>
<dbReference type="EMBL" id="JACYHB010000005">
    <property type="protein sequence ID" value="MBD8078944.1"/>
    <property type="molecule type" value="Genomic_DNA"/>
</dbReference>
<name>A0A927G8N0_9MICO</name>
<evidence type="ECO:0000256" key="1">
    <source>
        <dbReference type="ARBA" id="ARBA00004606"/>
    </source>
</evidence>
<evidence type="ECO:0000313" key="7">
    <source>
        <dbReference type="Proteomes" id="UP000610846"/>
    </source>
</evidence>
<keyword evidence="2" id="KW-0328">Glycosyltransferase</keyword>
<evidence type="ECO:0000256" key="3">
    <source>
        <dbReference type="ARBA" id="ARBA00022679"/>
    </source>
</evidence>
<sequence length="320" mass="35724">MSSDQPAPFAYLVLGHRRPAQVSRLVRRVLELSPGATVLVHWDASSQEPPPADLPDGATVIGHRVRTRWGDWSLVEATLALLSAGQRAGCGWSVLVSGEDWPVRDLTEFEHEVRTSGADALLRSRPVERSRSEDGDHPLAWDETRRYGARWTMLPRPRLAVPARVLDAVVRRLERRAGRHERYPAVMNFWGRGYAVALRDAPFPVPGWTLHKGEQWMALGPAARTAALDAPRAVVRHFTRTLVPDESFLHSVVHNTTGLRVKDRPTTYAPWERFDRRPHLVLRPEDLESARGSGAAFARKVGDGPLGAITEDLDRLVGSR</sequence>
<evidence type="ECO:0008006" key="8">
    <source>
        <dbReference type="Google" id="ProtNLM"/>
    </source>
</evidence>
<protein>
    <recommendedName>
        <fullName evidence="8">Glycosyl transferase</fullName>
    </recommendedName>
</protein>
<dbReference type="GO" id="GO:0016020">
    <property type="term" value="C:membrane"/>
    <property type="evidence" value="ECO:0007669"/>
    <property type="project" value="UniProtKB-SubCell"/>
</dbReference>
<keyword evidence="7" id="KW-1185">Reference proteome</keyword>
<gene>
    <name evidence="6" type="ORF">IF651_07725</name>
</gene>
<keyword evidence="4" id="KW-0472">Membrane</keyword>
<organism evidence="6 7">
    <name type="scientific">Cellulosimicrobium arenosum</name>
    <dbReference type="NCBI Taxonomy" id="2708133"/>
    <lineage>
        <taxon>Bacteria</taxon>
        <taxon>Bacillati</taxon>
        <taxon>Actinomycetota</taxon>
        <taxon>Actinomycetes</taxon>
        <taxon>Micrococcales</taxon>
        <taxon>Promicromonosporaceae</taxon>
        <taxon>Cellulosimicrobium</taxon>
    </lineage>
</organism>
<evidence type="ECO:0000256" key="5">
    <source>
        <dbReference type="ARBA" id="ARBA00023180"/>
    </source>
</evidence>
<dbReference type="Proteomes" id="UP000610846">
    <property type="component" value="Unassembled WGS sequence"/>
</dbReference>
<dbReference type="RefSeq" id="WP_191828539.1">
    <property type="nucleotide sequence ID" value="NZ_JACYHB010000005.1"/>
</dbReference>
<reference evidence="6" key="1">
    <citation type="journal article" date="2018" name="Curr. Microbiol.">
        <title>Cellulosimicrobium arenosum sp. nov., Isolated from Marine Sediment Sand.</title>
        <authorList>
            <person name="Oh M."/>
            <person name="Kim J.H."/>
            <person name="Yoon J.H."/>
            <person name="Schumann P."/>
            <person name="Kim W."/>
        </authorList>
    </citation>
    <scope>NUCLEOTIDE SEQUENCE</scope>
    <source>
        <strain evidence="6">KCTC 49039</strain>
    </source>
</reference>
<proteinExistence type="predicted"/>
<reference evidence="6" key="2">
    <citation type="submission" date="2020-09" db="EMBL/GenBank/DDBJ databases">
        <authorList>
            <person name="Yu Y."/>
        </authorList>
    </citation>
    <scope>NUCLEOTIDE SEQUENCE</scope>
    <source>
        <strain evidence="6">KCTC 49039</strain>
    </source>
</reference>
<dbReference type="AlphaFoldDB" id="A0A927G8N0"/>
<comment type="caution">
    <text evidence="6">The sequence shown here is derived from an EMBL/GenBank/DDBJ whole genome shotgun (WGS) entry which is preliminary data.</text>
</comment>
<evidence type="ECO:0000256" key="2">
    <source>
        <dbReference type="ARBA" id="ARBA00022676"/>
    </source>
</evidence>
<dbReference type="InterPro" id="IPR003406">
    <property type="entry name" value="Glyco_trans_14"/>
</dbReference>
<keyword evidence="5" id="KW-0325">Glycoprotein</keyword>
<accession>A0A927G8N0</accession>
<comment type="subcellular location">
    <subcellularLocation>
        <location evidence="1">Membrane</location>
        <topology evidence="1">Single-pass type II membrane protein</topology>
    </subcellularLocation>
</comment>
<keyword evidence="3" id="KW-0808">Transferase</keyword>
<dbReference type="GO" id="GO:0016757">
    <property type="term" value="F:glycosyltransferase activity"/>
    <property type="evidence" value="ECO:0007669"/>
    <property type="project" value="UniProtKB-KW"/>
</dbReference>
<dbReference type="Pfam" id="PF02485">
    <property type="entry name" value="Branch"/>
    <property type="match status" value="1"/>
</dbReference>